<dbReference type="EMBL" id="CP007174">
    <property type="protein sequence ID" value="AIF84212.1"/>
    <property type="molecule type" value="Genomic_DNA"/>
</dbReference>
<name>A0A075MU01_9ARCH</name>
<dbReference type="GeneID" id="41597882"/>
<accession>A0A075MU01</accession>
<proteinExistence type="predicted"/>
<gene>
    <name evidence="1" type="ORF">NTE_02158</name>
</gene>
<organism evidence="1 2">
    <name type="scientific">Candidatus Nitrososphaera evergladensis SR1</name>
    <dbReference type="NCBI Taxonomy" id="1459636"/>
    <lineage>
        <taxon>Archaea</taxon>
        <taxon>Nitrososphaerota</taxon>
        <taxon>Nitrososphaeria</taxon>
        <taxon>Nitrososphaerales</taxon>
        <taxon>Nitrososphaeraceae</taxon>
        <taxon>Nitrososphaera</taxon>
    </lineage>
</organism>
<keyword evidence="2" id="KW-1185">Reference proteome</keyword>
<dbReference type="KEGG" id="nev:NTE_02158"/>
<reference evidence="1 2" key="1">
    <citation type="journal article" date="2014" name="PLoS ONE">
        <title>Genome Sequence of Candidatus Nitrososphaera evergladensis from Group I.1b Enriched from Everglades Soil Reveals Novel Genomic Features of the Ammonia-Oxidizing Archaea.</title>
        <authorList>
            <person name="Zhalnina K.V."/>
            <person name="Dias R."/>
            <person name="Leonard M.T."/>
            <person name="Dorr de Quadros P."/>
            <person name="Camargo F.A."/>
            <person name="Drew J.C."/>
            <person name="Farmerie W.G."/>
            <person name="Daroub S.H."/>
            <person name="Triplett E.W."/>
        </authorList>
    </citation>
    <scope>NUCLEOTIDE SEQUENCE [LARGE SCALE GENOMIC DNA]</scope>
    <source>
        <strain evidence="1 2">SR1</strain>
    </source>
</reference>
<dbReference type="AlphaFoldDB" id="A0A075MU01"/>
<dbReference type="OrthoDB" id="376375at2157"/>
<protein>
    <submittedName>
        <fullName evidence="1">Uncharacterized protein</fullName>
    </submittedName>
</protein>
<sequence length="270" mass="30459">MVEMDRIHESLLDAGYKPRAMVSDLVYDAIIRAFELLGESCAGLLINHLSVIYRLPRHIVLTRYDLVSKAISQTFGYGSEVFMHEIRANLLRSLPHLDHSLSTIEIIRQAHKLEALRFVRNLRNGYAVFIHNNYSSKQEILDSFFKPVNAGRLINNNTTTTTATDGFGSAIIKYDRDGNITAGGRTYCNLVFCKHHYYYHPSKDQATQSRYVRRGTAAGSNNGRSRSFLCAYSADQASKDFTNIVLAHDHVITDQPFIVYSKSGHTHALA</sequence>
<evidence type="ECO:0000313" key="2">
    <source>
        <dbReference type="Proteomes" id="UP000028194"/>
    </source>
</evidence>
<dbReference type="STRING" id="1459636.NTE_02158"/>
<dbReference type="Proteomes" id="UP000028194">
    <property type="component" value="Chromosome"/>
</dbReference>
<evidence type="ECO:0000313" key="1">
    <source>
        <dbReference type="EMBL" id="AIF84212.1"/>
    </source>
</evidence>
<dbReference type="RefSeq" id="WP_148700827.1">
    <property type="nucleotide sequence ID" value="NZ_CP007174.1"/>
</dbReference>
<dbReference type="HOGENOM" id="CLU_999720_0_0_2"/>